<accession>A0A7Y8VSD2</accession>
<dbReference type="PANTHER" id="PTHR23024">
    <property type="entry name" value="ARYLACETAMIDE DEACETYLASE"/>
    <property type="match status" value="1"/>
</dbReference>
<organism evidence="2 3">
    <name type="scientific">Mogibacterium timidum</name>
    <dbReference type="NCBI Taxonomy" id="35519"/>
    <lineage>
        <taxon>Bacteria</taxon>
        <taxon>Bacillati</taxon>
        <taxon>Bacillota</taxon>
        <taxon>Clostridia</taxon>
        <taxon>Peptostreptococcales</taxon>
        <taxon>Anaerovoracaceae</taxon>
        <taxon>Mogibacterium</taxon>
    </lineage>
</organism>
<dbReference type="PANTHER" id="PTHR23024:SF339">
    <property type="entry name" value="ALPHA_BETA HYDROLASE FOLD-3 DOMAIN-CONTAINING PROTEIN"/>
    <property type="match status" value="1"/>
</dbReference>
<dbReference type="InterPro" id="IPR013094">
    <property type="entry name" value="AB_hydrolase_3"/>
</dbReference>
<evidence type="ECO:0000313" key="2">
    <source>
        <dbReference type="EMBL" id="NWO23761.1"/>
    </source>
</evidence>
<comment type="caution">
    <text evidence="2">The sequence shown here is derived from an EMBL/GenBank/DDBJ whole genome shotgun (WGS) entry which is preliminary data.</text>
</comment>
<protein>
    <submittedName>
        <fullName evidence="2">Alpha/beta hydrolase</fullName>
    </submittedName>
</protein>
<sequence length="287" mass="32190">MVTIRKISTAKNRLKTGKGSDGRNFILYYSDEIDPKALLVYIHGGGLLYGTPEDLPKMHVEKFTSTGYAILAIDYPLAPQAKIDAILEDIVDSINKSFKAADLADSLPLFVWGRSAGAYLALLSSVNDKLTVKLNGIISYYGYGFLNDGWYDAPSAFYSQLPAVPAEMAKTDRQEAIYSGALDEYYSTYVYARQTGRWKDLIYEGRDKFFFLYYTLRTVDSLPAPVFAAHSTGDTDVPYSEFISLCNKYKPEKFIVSIHAHDFDRNTDDPATKDLLSKTSDFIENNL</sequence>
<dbReference type="GO" id="GO:0016787">
    <property type="term" value="F:hydrolase activity"/>
    <property type="evidence" value="ECO:0007669"/>
    <property type="project" value="UniProtKB-KW"/>
</dbReference>
<dbReference type="InterPro" id="IPR029058">
    <property type="entry name" value="AB_hydrolase_fold"/>
</dbReference>
<dbReference type="Gene3D" id="3.40.50.1820">
    <property type="entry name" value="alpha/beta hydrolase"/>
    <property type="match status" value="1"/>
</dbReference>
<evidence type="ECO:0000259" key="1">
    <source>
        <dbReference type="Pfam" id="PF07859"/>
    </source>
</evidence>
<dbReference type="Pfam" id="PF07859">
    <property type="entry name" value="Abhydrolase_3"/>
    <property type="match status" value="1"/>
</dbReference>
<dbReference type="SUPFAM" id="SSF53474">
    <property type="entry name" value="alpha/beta-Hydrolases"/>
    <property type="match status" value="1"/>
</dbReference>
<dbReference type="RefSeq" id="WP_009644083.1">
    <property type="nucleotide sequence ID" value="NZ_CAUTAN010000015.1"/>
</dbReference>
<evidence type="ECO:0000313" key="3">
    <source>
        <dbReference type="Proteomes" id="UP000526307"/>
    </source>
</evidence>
<feature type="domain" description="Alpha/beta hydrolase fold-3" evidence="1">
    <location>
        <begin position="39"/>
        <end position="150"/>
    </location>
</feature>
<reference evidence="2 3" key="1">
    <citation type="submission" date="2020-06" db="EMBL/GenBank/DDBJ databases">
        <title>Mogibacterium timidum strain W9173 genomic sequence.</title>
        <authorList>
            <person name="Wade W.G."/>
            <person name="Johnston C.D."/>
            <person name="Chen T."/>
            <person name="Dewhirst F.E."/>
        </authorList>
    </citation>
    <scope>NUCLEOTIDE SEQUENCE [LARGE SCALE GENOMIC DNA]</scope>
    <source>
        <strain evidence="2 3">W9173</strain>
    </source>
</reference>
<dbReference type="EMBL" id="JABXYR010000002">
    <property type="protein sequence ID" value="NWO23761.1"/>
    <property type="molecule type" value="Genomic_DNA"/>
</dbReference>
<dbReference type="InterPro" id="IPR050466">
    <property type="entry name" value="Carboxylest/Gibb_receptor"/>
</dbReference>
<dbReference type="Proteomes" id="UP000526307">
    <property type="component" value="Unassembled WGS sequence"/>
</dbReference>
<keyword evidence="2" id="KW-0378">Hydrolase</keyword>
<dbReference type="AlphaFoldDB" id="A0A7Y8VSD2"/>
<name>A0A7Y8VSD2_9FIRM</name>
<proteinExistence type="predicted"/>
<gene>
    <name evidence="2" type="ORF">HW270_06750</name>
</gene>
<keyword evidence="3" id="KW-1185">Reference proteome</keyword>